<keyword evidence="2" id="KW-0805">Transcription regulation</keyword>
<dbReference type="FunFam" id="1.25.70.10:FF:000017">
    <property type="entry name" value="Transcription termination factor MTEF18, mitochondrial"/>
    <property type="match status" value="1"/>
</dbReference>
<keyword evidence="2" id="KW-0806">Transcription termination</keyword>
<dbReference type="PANTHER" id="PTHR13068:SF113">
    <property type="entry name" value="TRANSCRIPTION TERMINATION FACTOR MTEF18, MITOCHONDRIAL"/>
    <property type="match status" value="1"/>
</dbReference>
<dbReference type="Pfam" id="PF02536">
    <property type="entry name" value="mTERF"/>
    <property type="match status" value="2"/>
</dbReference>
<keyword evidence="3" id="KW-0809">Transit peptide</keyword>
<dbReference type="GO" id="GO:0003676">
    <property type="term" value="F:nucleic acid binding"/>
    <property type="evidence" value="ECO:0007669"/>
    <property type="project" value="InterPro"/>
</dbReference>
<evidence type="ECO:0000256" key="1">
    <source>
        <dbReference type="ARBA" id="ARBA00007692"/>
    </source>
</evidence>
<dbReference type="Gene3D" id="1.25.70.10">
    <property type="entry name" value="Transcription termination factor 3, mitochondrial"/>
    <property type="match status" value="3"/>
</dbReference>
<name>A0A2P2PJZ8_RHIMU</name>
<dbReference type="EMBL" id="GGEC01074551">
    <property type="protein sequence ID" value="MBX55035.1"/>
    <property type="molecule type" value="Transcribed_RNA"/>
</dbReference>
<dbReference type="SMART" id="SM00733">
    <property type="entry name" value="Mterf"/>
    <property type="match status" value="5"/>
</dbReference>
<protein>
    <submittedName>
        <fullName evidence="4">Uncharacterized protein</fullName>
    </submittedName>
</protein>
<dbReference type="InterPro" id="IPR003690">
    <property type="entry name" value="MTERF"/>
</dbReference>
<evidence type="ECO:0000256" key="3">
    <source>
        <dbReference type="ARBA" id="ARBA00022946"/>
    </source>
</evidence>
<organism evidence="4">
    <name type="scientific">Rhizophora mucronata</name>
    <name type="common">Asiatic mangrove</name>
    <dbReference type="NCBI Taxonomy" id="61149"/>
    <lineage>
        <taxon>Eukaryota</taxon>
        <taxon>Viridiplantae</taxon>
        <taxon>Streptophyta</taxon>
        <taxon>Embryophyta</taxon>
        <taxon>Tracheophyta</taxon>
        <taxon>Spermatophyta</taxon>
        <taxon>Magnoliopsida</taxon>
        <taxon>eudicotyledons</taxon>
        <taxon>Gunneridae</taxon>
        <taxon>Pentapetalae</taxon>
        <taxon>rosids</taxon>
        <taxon>fabids</taxon>
        <taxon>Malpighiales</taxon>
        <taxon>Rhizophoraceae</taxon>
        <taxon>Rhizophora</taxon>
    </lineage>
</organism>
<dbReference type="AlphaFoldDB" id="A0A2P2PJZ8"/>
<dbReference type="PANTHER" id="PTHR13068">
    <property type="entry name" value="CGI-12 PROTEIN-RELATED"/>
    <property type="match status" value="1"/>
</dbReference>
<evidence type="ECO:0000256" key="2">
    <source>
        <dbReference type="ARBA" id="ARBA00022472"/>
    </source>
</evidence>
<proteinExistence type="inferred from homology"/>
<sequence length="550" mass="63240">MPLSKSLNAGVFRHFSSVPRLRNLSKIPPWQRPRAVKEARQALIDYLHFTRLVPFAYAEYISKHALVSLSQLIASVDFSPSDFSKSLKKFLRYHPINELEFFYESIGIDYNEVQRFLPRDKFFFCEDGRAFSAATALSTFGFPWNKLGLLYKAERSIFSKDSEELASRLSVFMDCGFSNVAVVGICLAFPCLLNGEFGDLLDDLKKVFFDFDLVSYVEENVDAWYEICTKIRVFYDLGLDKGKVGELIGKSKSIFVDHPLDVVVQKADYFCKFGVEKKCVGMLLLQRPEIFNFDLLTPEISIKGFLKHFGLSEKELKSVGQKYPHVMGKNKMINLPHVFRALDLHVWAFNKIMQGNHLILASYAMSDSNGDLDKEYRDSLARIQASRYSVHIMTKLDFMHGIGFGQNSLTIKALTHIHGCSSELKERFDSLLHTGINFSKLCMMIKRAPKILNQKPETLVQKVSYLCQETGHSFQYLYLFPAFLCFDLENRIRPRYSFHMWITEKGLCAKHYSIASVVATSEKQFIARIYGIHPAALKHWFECFLPRKSN</sequence>
<comment type="similarity">
    <text evidence="1">Belongs to the mTERF family.</text>
</comment>
<dbReference type="InterPro" id="IPR038538">
    <property type="entry name" value="MTERF_sf"/>
</dbReference>
<dbReference type="GO" id="GO:0006353">
    <property type="term" value="P:DNA-templated transcription termination"/>
    <property type="evidence" value="ECO:0007669"/>
    <property type="project" value="UniProtKB-KW"/>
</dbReference>
<evidence type="ECO:0000313" key="4">
    <source>
        <dbReference type="EMBL" id="MBX55035.1"/>
    </source>
</evidence>
<reference evidence="4" key="1">
    <citation type="submission" date="2018-02" db="EMBL/GenBank/DDBJ databases">
        <title>Rhizophora mucronata_Transcriptome.</title>
        <authorList>
            <person name="Meera S.P."/>
            <person name="Sreeshan A."/>
            <person name="Augustine A."/>
        </authorList>
    </citation>
    <scope>NUCLEOTIDE SEQUENCE</scope>
    <source>
        <tissue evidence="4">Leaf</tissue>
    </source>
</reference>
<keyword evidence="2" id="KW-0804">Transcription</keyword>
<accession>A0A2P2PJZ8</accession>